<reference evidence="1 2" key="1">
    <citation type="submission" date="2016-11" db="EMBL/GenBank/DDBJ databases">
        <authorList>
            <person name="Jaros S."/>
            <person name="Januszkiewicz K."/>
            <person name="Wedrychowicz H."/>
        </authorList>
    </citation>
    <scope>NUCLEOTIDE SEQUENCE [LARGE SCALE GENOMIC DNA]</scope>
    <source>
        <strain evidence="1 2">DSM 29589</strain>
    </source>
</reference>
<keyword evidence="2" id="KW-1185">Reference proteome</keyword>
<name>A0A1M7IGF8_9RHOB</name>
<sequence>MQNEWILDVLSDLKGFADQNGMSALADKLADTRLVATLDLARQGKGTPADDRSPAFAAGQNGQDVACIGRRV</sequence>
<proteinExistence type="predicted"/>
<dbReference type="AlphaFoldDB" id="A0A1M7IGF8"/>
<organism evidence="1 2">
    <name type="scientific">Roseovarius pacificus</name>
    <dbReference type="NCBI Taxonomy" id="337701"/>
    <lineage>
        <taxon>Bacteria</taxon>
        <taxon>Pseudomonadati</taxon>
        <taxon>Pseudomonadota</taxon>
        <taxon>Alphaproteobacteria</taxon>
        <taxon>Rhodobacterales</taxon>
        <taxon>Roseobacteraceae</taxon>
        <taxon>Roseovarius</taxon>
    </lineage>
</organism>
<dbReference type="EMBL" id="FRBR01000015">
    <property type="protein sequence ID" value="SHM39507.1"/>
    <property type="molecule type" value="Genomic_DNA"/>
</dbReference>
<evidence type="ECO:0000313" key="1">
    <source>
        <dbReference type="EMBL" id="SHM39507.1"/>
    </source>
</evidence>
<dbReference type="Proteomes" id="UP000183974">
    <property type="component" value="Unassembled WGS sequence"/>
</dbReference>
<protein>
    <submittedName>
        <fullName evidence="1">Uncharacterized protein</fullName>
    </submittedName>
</protein>
<gene>
    <name evidence="1" type="ORF">SAMN05444398_11563</name>
</gene>
<accession>A0A1M7IGF8</accession>
<evidence type="ECO:0000313" key="2">
    <source>
        <dbReference type="Proteomes" id="UP000183974"/>
    </source>
</evidence>
<dbReference type="STRING" id="337701.SAMN05444398_11563"/>